<organism evidence="2 3">
    <name type="scientific">Mesorhizobium newzealandense</name>
    <dbReference type="NCBI Taxonomy" id="1300302"/>
    <lineage>
        <taxon>Bacteria</taxon>
        <taxon>Pseudomonadati</taxon>
        <taxon>Pseudomonadota</taxon>
        <taxon>Alphaproteobacteria</taxon>
        <taxon>Hyphomicrobiales</taxon>
        <taxon>Phyllobacteriaceae</taxon>
        <taxon>Mesorhizobium</taxon>
    </lineage>
</organism>
<keyword evidence="3" id="KW-1185">Reference proteome</keyword>
<reference evidence="3" key="1">
    <citation type="journal article" date="2019" name="Int. J. Syst. Evol. Microbiol.">
        <title>The Global Catalogue of Microorganisms (GCM) 10K type strain sequencing project: providing services to taxonomists for standard genome sequencing and annotation.</title>
        <authorList>
            <consortium name="The Broad Institute Genomics Platform"/>
            <consortium name="The Broad Institute Genome Sequencing Center for Infectious Disease"/>
            <person name="Wu L."/>
            <person name="Ma J."/>
        </authorList>
    </citation>
    <scope>NUCLEOTIDE SEQUENCE [LARGE SCALE GENOMIC DNA]</scope>
    <source>
        <strain evidence="3">CGMCC 1.16225</strain>
    </source>
</reference>
<dbReference type="Proteomes" id="UP001597405">
    <property type="component" value="Unassembled WGS sequence"/>
</dbReference>
<evidence type="ECO:0000256" key="1">
    <source>
        <dbReference type="SAM" id="Phobius"/>
    </source>
</evidence>
<evidence type="ECO:0000313" key="3">
    <source>
        <dbReference type="Proteomes" id="UP001597405"/>
    </source>
</evidence>
<keyword evidence="1" id="KW-0812">Transmembrane</keyword>
<name>A0ABW4UJA6_9HYPH</name>
<proteinExistence type="predicted"/>
<evidence type="ECO:0008006" key="4">
    <source>
        <dbReference type="Google" id="ProtNLM"/>
    </source>
</evidence>
<keyword evidence="1" id="KW-1133">Transmembrane helix</keyword>
<gene>
    <name evidence="2" type="ORF">ACFSOZ_31990</name>
</gene>
<sequence length="68" mass="7595">MRSDAPGDPDTIIGSPPLIRQWRAGGAWFWGHMVVRAVLLVYGRRLNTAHATRFTLAECGLRHRIPDG</sequence>
<accession>A0ABW4UJA6</accession>
<comment type="caution">
    <text evidence="2">The sequence shown here is derived from an EMBL/GenBank/DDBJ whole genome shotgun (WGS) entry which is preliminary data.</text>
</comment>
<protein>
    <recommendedName>
        <fullName evidence="4">Transposase</fullName>
    </recommendedName>
</protein>
<dbReference type="RefSeq" id="WP_379104762.1">
    <property type="nucleotide sequence ID" value="NZ_JBHUGZ010000026.1"/>
</dbReference>
<evidence type="ECO:0000313" key="2">
    <source>
        <dbReference type="EMBL" id="MFD1987050.1"/>
    </source>
</evidence>
<dbReference type="EMBL" id="JBHUGZ010000026">
    <property type="protein sequence ID" value="MFD1987050.1"/>
    <property type="molecule type" value="Genomic_DNA"/>
</dbReference>
<keyword evidence="1" id="KW-0472">Membrane</keyword>
<feature type="transmembrane region" description="Helical" evidence="1">
    <location>
        <begin position="27"/>
        <end position="43"/>
    </location>
</feature>